<dbReference type="EC" id="2.7.7.7" evidence="1"/>
<dbReference type="InterPro" id="IPR043502">
    <property type="entry name" value="DNA/RNA_pol_sf"/>
</dbReference>
<protein>
    <recommendedName>
        <fullName evidence="1">DNA-directed DNA polymerase</fullName>
        <ecNumber evidence="1">2.7.7.7</ecNumber>
    </recommendedName>
</protein>
<dbReference type="Proteomes" id="UP000189735">
    <property type="component" value="Unassembled WGS sequence"/>
</dbReference>
<dbReference type="Gene3D" id="1.10.150.20">
    <property type="entry name" value="5' to 3' exonuclease, C-terminal subdomain"/>
    <property type="match status" value="1"/>
</dbReference>
<evidence type="ECO:0000256" key="3">
    <source>
        <dbReference type="ARBA" id="ARBA00049244"/>
    </source>
</evidence>
<dbReference type="SUPFAM" id="SSF56672">
    <property type="entry name" value="DNA/RNA polymerases"/>
    <property type="match status" value="1"/>
</dbReference>
<evidence type="ECO:0000256" key="1">
    <source>
        <dbReference type="ARBA" id="ARBA00012417"/>
    </source>
</evidence>
<dbReference type="GO" id="GO:0006302">
    <property type="term" value="P:double-strand break repair"/>
    <property type="evidence" value="ECO:0007669"/>
    <property type="project" value="TreeGrafter"/>
</dbReference>
<dbReference type="PANTHER" id="PTHR10133">
    <property type="entry name" value="DNA POLYMERASE I"/>
    <property type="match status" value="1"/>
</dbReference>
<dbReference type="AlphaFoldDB" id="A0A1T4XV17"/>
<name>A0A1T4XV17_9MICO</name>
<dbReference type="EMBL" id="FUYG01000004">
    <property type="protein sequence ID" value="SKA93354.1"/>
    <property type="molecule type" value="Genomic_DNA"/>
</dbReference>
<dbReference type="NCBIfam" id="NF011538">
    <property type="entry name" value="PRK14975.1-1"/>
    <property type="match status" value="1"/>
</dbReference>
<evidence type="ECO:0000313" key="6">
    <source>
        <dbReference type="Proteomes" id="UP000189735"/>
    </source>
</evidence>
<dbReference type="Pfam" id="PF00476">
    <property type="entry name" value="DNA_pol_A"/>
    <property type="match status" value="1"/>
</dbReference>
<proteinExistence type="predicted"/>
<gene>
    <name evidence="5" type="ORF">SAMN06295879_1676</name>
</gene>
<reference evidence="6" key="1">
    <citation type="submission" date="2017-02" db="EMBL/GenBank/DDBJ databases">
        <authorList>
            <person name="Varghese N."/>
            <person name="Submissions S."/>
        </authorList>
    </citation>
    <scope>NUCLEOTIDE SEQUENCE [LARGE SCALE GENOMIC DNA]</scope>
    <source>
        <strain evidence="6">VKM Ac-2052</strain>
    </source>
</reference>
<dbReference type="GO" id="GO:0003677">
    <property type="term" value="F:DNA binding"/>
    <property type="evidence" value="ECO:0007669"/>
    <property type="project" value="InterPro"/>
</dbReference>
<dbReference type="CDD" id="cd06444">
    <property type="entry name" value="DNA_pol_A"/>
    <property type="match status" value="1"/>
</dbReference>
<dbReference type="GO" id="GO:0003887">
    <property type="term" value="F:DNA-directed DNA polymerase activity"/>
    <property type="evidence" value="ECO:0007669"/>
    <property type="project" value="UniProtKB-EC"/>
</dbReference>
<accession>A0A1T4XV17</accession>
<feature type="domain" description="DNA-directed DNA polymerase family A palm" evidence="4">
    <location>
        <begin position="318"/>
        <end position="528"/>
    </location>
</feature>
<dbReference type="PANTHER" id="PTHR10133:SF27">
    <property type="entry name" value="DNA POLYMERASE NU"/>
    <property type="match status" value="1"/>
</dbReference>
<dbReference type="InterPro" id="IPR002298">
    <property type="entry name" value="DNA_polymerase_A"/>
</dbReference>
<sequence length="570" mass="62060">MHIAVSAYTARAALGADADDAVTLTELDEAGRLLGQPETVSRDELPHAVARREEQSPRWVWDDTRRWYPALLESEVEVERCVDLRLCHTILRNAAASAESELALAPPSSWDEPSSWAEHGETDTLFDLGVQRGRDDAAGADPVEEFRLQRAAVAGAADPNRLSLLLAAESAGSLIAIEMQFAGLPWNASRHNELLVELLGQRPPLGQRPARMHELLLEIRAAINDPAANPDSPVELVKSLRRAGVDVSSTNRWELARHEHPVIEPLLAYKKLSRLLTANGWNWIDTWVEGGRFRPVYVPGGVVTGRWAADGGGALQLPHQVRGAVIADPGWMFVVADAAQLEPRILTAMSGDRAMAMAGRDRDLYDGIVASGAVDTRAHAKVGMLGAMYGGTTGESGRMLPRLARAYPDAIRFVEEAARLGESGAVVSTHLGRTSPRPSDEWRELQDDARQEGASEAAQARAKTARRSWGRFTRNFVVQGTAAEWALAWMAGLRRRLALLDPEATLRERPHLVFFLHDEIVVHTPAALAEVVATEVRAAAESAGRLLFGSVPVQFPVTVAVVDSYDKAKA</sequence>
<evidence type="ECO:0000256" key="2">
    <source>
        <dbReference type="ARBA" id="ARBA00022705"/>
    </source>
</evidence>
<evidence type="ECO:0000313" key="5">
    <source>
        <dbReference type="EMBL" id="SKA93354.1"/>
    </source>
</evidence>
<dbReference type="SMART" id="SM00482">
    <property type="entry name" value="POLAc"/>
    <property type="match status" value="1"/>
</dbReference>
<evidence type="ECO:0000259" key="4">
    <source>
        <dbReference type="SMART" id="SM00482"/>
    </source>
</evidence>
<dbReference type="GO" id="GO:0006261">
    <property type="term" value="P:DNA-templated DNA replication"/>
    <property type="evidence" value="ECO:0007669"/>
    <property type="project" value="InterPro"/>
</dbReference>
<comment type="catalytic activity">
    <reaction evidence="3">
        <text>DNA(n) + a 2'-deoxyribonucleoside 5'-triphosphate = DNA(n+1) + diphosphate</text>
        <dbReference type="Rhea" id="RHEA:22508"/>
        <dbReference type="Rhea" id="RHEA-COMP:17339"/>
        <dbReference type="Rhea" id="RHEA-COMP:17340"/>
        <dbReference type="ChEBI" id="CHEBI:33019"/>
        <dbReference type="ChEBI" id="CHEBI:61560"/>
        <dbReference type="ChEBI" id="CHEBI:173112"/>
        <dbReference type="EC" id="2.7.7.7"/>
    </reaction>
</comment>
<organism evidence="5 6">
    <name type="scientific">Agreia bicolorata</name>
    <dbReference type="NCBI Taxonomy" id="110935"/>
    <lineage>
        <taxon>Bacteria</taxon>
        <taxon>Bacillati</taxon>
        <taxon>Actinomycetota</taxon>
        <taxon>Actinomycetes</taxon>
        <taxon>Micrococcales</taxon>
        <taxon>Microbacteriaceae</taxon>
        <taxon>Agreia</taxon>
    </lineage>
</organism>
<dbReference type="Gene3D" id="3.30.70.370">
    <property type="match status" value="1"/>
</dbReference>
<keyword evidence="2" id="KW-0235">DNA replication</keyword>
<dbReference type="InterPro" id="IPR001098">
    <property type="entry name" value="DNA-dir_DNA_pol_A_palm_dom"/>
</dbReference>